<dbReference type="AlphaFoldDB" id="A0A3P7KYT1"/>
<dbReference type="Proteomes" id="UP000270094">
    <property type="component" value="Unassembled WGS sequence"/>
</dbReference>
<proteinExistence type="predicted"/>
<dbReference type="OrthoDB" id="410104at2759"/>
<evidence type="ECO:0000313" key="2">
    <source>
        <dbReference type="Proteomes" id="UP000270094"/>
    </source>
</evidence>
<name>A0A3P7KYT1_STRVU</name>
<organism evidence="1 2">
    <name type="scientific">Strongylus vulgaris</name>
    <name type="common">Blood worm</name>
    <dbReference type="NCBI Taxonomy" id="40348"/>
    <lineage>
        <taxon>Eukaryota</taxon>
        <taxon>Metazoa</taxon>
        <taxon>Ecdysozoa</taxon>
        <taxon>Nematoda</taxon>
        <taxon>Chromadorea</taxon>
        <taxon>Rhabditida</taxon>
        <taxon>Rhabditina</taxon>
        <taxon>Rhabditomorpha</taxon>
        <taxon>Strongyloidea</taxon>
        <taxon>Strongylidae</taxon>
        <taxon>Strongylus</taxon>
    </lineage>
</organism>
<sequence>MELITKRFYINLSRSPTPMSNPVISTGEIPPRILPAKVLAAIQKAATAPRSDLVSVDLLRVGGYRL</sequence>
<evidence type="ECO:0000313" key="1">
    <source>
        <dbReference type="EMBL" id="VDM75595.1"/>
    </source>
</evidence>
<protein>
    <submittedName>
        <fullName evidence="1">Uncharacterized protein</fullName>
    </submittedName>
</protein>
<keyword evidence="2" id="KW-1185">Reference proteome</keyword>
<gene>
    <name evidence="1" type="ORF">SVUK_LOCUS10593</name>
</gene>
<accession>A0A3P7KYT1</accession>
<reference evidence="1 2" key="1">
    <citation type="submission" date="2018-11" db="EMBL/GenBank/DDBJ databases">
        <authorList>
            <consortium name="Pathogen Informatics"/>
        </authorList>
    </citation>
    <scope>NUCLEOTIDE SEQUENCE [LARGE SCALE GENOMIC DNA]</scope>
</reference>
<dbReference type="EMBL" id="UYYB01095554">
    <property type="protein sequence ID" value="VDM75595.1"/>
    <property type="molecule type" value="Genomic_DNA"/>
</dbReference>